<feature type="compositionally biased region" description="Polar residues" evidence="2">
    <location>
        <begin position="986"/>
        <end position="996"/>
    </location>
</feature>
<dbReference type="STRING" id="1037660.A0A066VLU5"/>
<feature type="region of interest" description="Disordered" evidence="2">
    <location>
        <begin position="921"/>
        <end position="1094"/>
    </location>
</feature>
<feature type="compositionally biased region" description="Polar residues" evidence="2">
    <location>
        <begin position="565"/>
        <end position="574"/>
    </location>
</feature>
<dbReference type="AlphaFoldDB" id="A0A066VLU5"/>
<dbReference type="OMA" id="VVEWKCK"/>
<dbReference type="GO" id="GO:0008270">
    <property type="term" value="F:zinc ion binding"/>
    <property type="evidence" value="ECO:0007669"/>
    <property type="project" value="UniProtKB-KW"/>
</dbReference>
<dbReference type="EMBL" id="JMSN01000067">
    <property type="protein sequence ID" value="KDN42717.1"/>
    <property type="molecule type" value="Genomic_DNA"/>
</dbReference>
<dbReference type="InterPro" id="IPR013087">
    <property type="entry name" value="Znf_C2H2_type"/>
</dbReference>
<proteinExistence type="predicted"/>
<dbReference type="HOGENOM" id="CLU_270647_0_0_1"/>
<dbReference type="InParanoid" id="A0A066VLU5"/>
<gene>
    <name evidence="4" type="ORF">K437DRAFT_157391</name>
</gene>
<evidence type="ECO:0000259" key="3">
    <source>
        <dbReference type="PROSITE" id="PS50157"/>
    </source>
</evidence>
<feature type="compositionally biased region" description="Basic and acidic residues" evidence="2">
    <location>
        <begin position="117"/>
        <end position="127"/>
    </location>
</feature>
<feature type="domain" description="C2H2-type" evidence="3">
    <location>
        <begin position="1108"/>
        <end position="1144"/>
    </location>
</feature>
<feature type="region of interest" description="Disordered" evidence="2">
    <location>
        <begin position="531"/>
        <end position="586"/>
    </location>
</feature>
<dbReference type="OrthoDB" id="8922241at2759"/>
<name>A0A066VLU5_TILAU</name>
<evidence type="ECO:0000313" key="5">
    <source>
        <dbReference type="Proteomes" id="UP000027361"/>
    </source>
</evidence>
<feature type="region of interest" description="Disordered" evidence="2">
    <location>
        <begin position="92"/>
        <end position="160"/>
    </location>
</feature>
<organism evidence="4 5">
    <name type="scientific">Tilletiaria anomala (strain ATCC 24038 / CBS 436.72 / UBC 951)</name>
    <dbReference type="NCBI Taxonomy" id="1037660"/>
    <lineage>
        <taxon>Eukaryota</taxon>
        <taxon>Fungi</taxon>
        <taxon>Dikarya</taxon>
        <taxon>Basidiomycota</taxon>
        <taxon>Ustilaginomycotina</taxon>
        <taxon>Exobasidiomycetes</taxon>
        <taxon>Georgefischeriales</taxon>
        <taxon>Tilletiariaceae</taxon>
        <taxon>Tilletiaria</taxon>
    </lineage>
</organism>
<evidence type="ECO:0000313" key="4">
    <source>
        <dbReference type="EMBL" id="KDN42717.1"/>
    </source>
</evidence>
<evidence type="ECO:0000256" key="2">
    <source>
        <dbReference type="SAM" id="MobiDB-lite"/>
    </source>
</evidence>
<comment type="caution">
    <text evidence="4">The sequence shown here is derived from an EMBL/GenBank/DDBJ whole genome shotgun (WGS) entry which is preliminary data.</text>
</comment>
<evidence type="ECO:0000256" key="1">
    <source>
        <dbReference type="PROSITE-ProRule" id="PRU00042"/>
    </source>
</evidence>
<keyword evidence="1" id="KW-0863">Zinc-finger</keyword>
<protein>
    <recommendedName>
        <fullName evidence="3">C2H2-type domain-containing protein</fullName>
    </recommendedName>
</protein>
<dbReference type="GeneID" id="25261706"/>
<feature type="compositionally biased region" description="Low complexity" evidence="2">
    <location>
        <begin position="933"/>
        <end position="942"/>
    </location>
</feature>
<dbReference type="RefSeq" id="XP_013242141.1">
    <property type="nucleotide sequence ID" value="XM_013386687.1"/>
</dbReference>
<dbReference type="Gene3D" id="3.30.160.60">
    <property type="entry name" value="Classic Zinc Finger"/>
    <property type="match status" value="1"/>
</dbReference>
<keyword evidence="5" id="KW-1185">Reference proteome</keyword>
<dbReference type="PROSITE" id="PS50157">
    <property type="entry name" value="ZINC_FINGER_C2H2_2"/>
    <property type="match status" value="2"/>
</dbReference>
<feature type="region of interest" description="Disordered" evidence="2">
    <location>
        <begin position="459"/>
        <end position="487"/>
    </location>
</feature>
<sequence length="1202" mass="126628">MVCNWHAMVPSDVGMSTTSSMVRPSHQASTYSSANPLPVATEPLPVSWNTSSIAETSTTVDATMSSVNRFKASLPSTSFEAPMPSATAAFKASVPSVGNTHARPPSSPRTTSAVDGTPKEKRQRDALYRSSWQSGSQTEHDRQKAAVAAGCPGSTSATGSQLNSVYQARGEAAQNGSPDSDRDDTWRTELMELEGCSFGWKKALCMRQQRAAQLIFDSESSGVSTPIAGATGIKGRLVVASDEEHDLDGRPLNTMDEESQIVATFGNSQGSAGHGTLKESHDATAGFGSQGLDGLSIVEGSSSAGEDATNGRRGSDVLLTEMEGISPGISSGRKGGASSSNTIPKGVAGAEAEASSLSVGLTGTERMQQRHSLPGYKPSLRSASAAAKQDQAKAAQMALMLTPEQQARERQQIRADLAGIDRRALKGPLRDLMQNPNYTGEIPGSLWGSNAAVSTAASGSDSETFDLSGGGAGGGVHDRPQIGTRRRSNSLGSTAITLHYPSPSPPLFPLGRPNGDTANVAQDRFSTLKAQNQTPAQAEYSITMPPPPQPALASKQTHNERKENASSSAATTRKTPPRRQEFRRARSGLTVSPQETFLDYENVEAAILASSAMGRSSGAGNVSVFAPDPPELKNALAGDGLEGQPVPLHIPSRPAAIDDVPASLADVRTVVATAGRVKAGGNMQERDAHANGMGTPKADSDAVLLDDTPSLTGSSSVSSREESMIASPPSDNQASSLLNPSRPSMERFQTLKPGEMPSWRSVRKASLSSDSSLIQIDDEVVADDRLSQGSSAANFLNANSALGRLTSTPDDEDEKPYLNRTHPNAAFPFPAQRGQAGHAPGLAAVNVRNAVRASSREDASAPRFSQFSASSSEEEDKACVSFTAKIMSGSGMLAPPGRRPLAGRRAPGTFGGYGYIPGSADSGLSIPDGQAPSEDSSSSSSDVNIEQNRPLALHGLMSREAINGSKKEKRRTSEAGSQSPEDEGSISPNIRSSAQALSGYRYSPGYKASKPLPPAHRREASVKRGSSERAAASATPEEYESGDETYVAESSARKASAGTKRRRATGGKDKIVVSPPSGRQTKTTAAAASDAPFHGAERTFPTSKSGMSICDYVSPLTKEYCGTEFHRMYDLTRHRETIHAKEEAKAVREKQLTMEQCIVLGKEVDPKTSSATVEWKCEGKNGCGSVFSRKDALLRHKRIRNH</sequence>
<feature type="compositionally biased region" description="Polar residues" evidence="2">
    <location>
        <begin position="1077"/>
        <end position="1086"/>
    </location>
</feature>
<feature type="compositionally biased region" description="Polar residues" evidence="2">
    <location>
        <begin position="729"/>
        <end position="742"/>
    </location>
</feature>
<feature type="domain" description="C2H2-type" evidence="3">
    <location>
        <begin position="1175"/>
        <end position="1202"/>
    </location>
</feature>
<feature type="compositionally biased region" description="Basic and acidic residues" evidence="2">
    <location>
        <begin position="1016"/>
        <end position="1027"/>
    </location>
</feature>
<keyword evidence="1" id="KW-0479">Metal-binding</keyword>
<feature type="region of interest" description="Disordered" evidence="2">
    <location>
        <begin position="678"/>
        <end position="759"/>
    </location>
</feature>
<dbReference type="Proteomes" id="UP000027361">
    <property type="component" value="Unassembled WGS sequence"/>
</dbReference>
<keyword evidence="1" id="KW-0862">Zinc</keyword>
<reference evidence="4 5" key="1">
    <citation type="submission" date="2014-05" db="EMBL/GenBank/DDBJ databases">
        <title>Draft genome sequence of a rare smut relative, Tilletiaria anomala UBC 951.</title>
        <authorList>
            <consortium name="DOE Joint Genome Institute"/>
            <person name="Toome M."/>
            <person name="Kuo A."/>
            <person name="Henrissat B."/>
            <person name="Lipzen A."/>
            <person name="Tritt A."/>
            <person name="Yoshinaga Y."/>
            <person name="Zane M."/>
            <person name="Barry K."/>
            <person name="Grigoriev I.V."/>
            <person name="Spatafora J.W."/>
            <person name="Aimea M.C."/>
        </authorList>
    </citation>
    <scope>NUCLEOTIDE SEQUENCE [LARGE SCALE GENOMIC DNA]</scope>
    <source>
        <strain evidence="4 5">UBC 951</strain>
    </source>
</reference>
<accession>A0A066VLU5</accession>